<dbReference type="AlphaFoldDB" id="A0A6B0U5P8"/>
<feature type="region of interest" description="Disordered" evidence="1">
    <location>
        <begin position="1"/>
        <end position="79"/>
    </location>
</feature>
<proteinExistence type="predicted"/>
<accession>A0A6B0U5P8</accession>
<sequence>MCRTGLGRPGWPAWPPQLSLSPFVGSPVEGNPTRTADPGGRPRWGFQTPLGSEAGLPGAETAPRAHRSLPHREPPVPPP</sequence>
<reference evidence="2" key="1">
    <citation type="submission" date="2019-12" db="EMBL/GenBank/DDBJ databases">
        <title>An insight into the sialome of adult female Ixodes ricinus ticks feeding for 6 days.</title>
        <authorList>
            <person name="Perner J."/>
            <person name="Ribeiro J.M.C."/>
        </authorList>
    </citation>
    <scope>NUCLEOTIDE SEQUENCE</scope>
    <source>
        <strain evidence="2">Semi-engorged</strain>
        <tissue evidence="2">Salivary glands</tissue>
    </source>
</reference>
<evidence type="ECO:0000256" key="1">
    <source>
        <dbReference type="SAM" id="MobiDB-lite"/>
    </source>
</evidence>
<organism evidence="2">
    <name type="scientific">Ixodes ricinus</name>
    <name type="common">Common tick</name>
    <name type="synonym">Acarus ricinus</name>
    <dbReference type="NCBI Taxonomy" id="34613"/>
    <lineage>
        <taxon>Eukaryota</taxon>
        <taxon>Metazoa</taxon>
        <taxon>Ecdysozoa</taxon>
        <taxon>Arthropoda</taxon>
        <taxon>Chelicerata</taxon>
        <taxon>Arachnida</taxon>
        <taxon>Acari</taxon>
        <taxon>Parasitiformes</taxon>
        <taxon>Ixodida</taxon>
        <taxon>Ixodoidea</taxon>
        <taxon>Ixodidae</taxon>
        <taxon>Ixodinae</taxon>
        <taxon>Ixodes</taxon>
    </lineage>
</organism>
<name>A0A6B0U5P8_IXORI</name>
<protein>
    <submittedName>
        <fullName evidence="2">Uncharacterized protein</fullName>
    </submittedName>
</protein>
<evidence type="ECO:0000313" key="2">
    <source>
        <dbReference type="EMBL" id="MXU84114.1"/>
    </source>
</evidence>
<feature type="compositionally biased region" description="Basic and acidic residues" evidence="1">
    <location>
        <begin position="70"/>
        <end position="79"/>
    </location>
</feature>
<dbReference type="EMBL" id="GIFC01002031">
    <property type="protein sequence ID" value="MXU84114.1"/>
    <property type="molecule type" value="Transcribed_RNA"/>
</dbReference>